<evidence type="ECO:0000256" key="4">
    <source>
        <dbReference type="ARBA" id="ARBA00023136"/>
    </source>
</evidence>
<keyword evidence="3 5" id="KW-1133">Transmembrane helix</keyword>
<dbReference type="Gene3D" id="1.20.120.1630">
    <property type="match status" value="1"/>
</dbReference>
<dbReference type="InterPro" id="IPR009915">
    <property type="entry name" value="NnrU_dom"/>
</dbReference>
<feature type="transmembrane region" description="Helical" evidence="5">
    <location>
        <begin position="38"/>
        <end position="56"/>
    </location>
</feature>
<dbReference type="Pfam" id="PF07298">
    <property type="entry name" value="NnrU"/>
    <property type="match status" value="1"/>
</dbReference>
<feature type="transmembrane region" description="Helical" evidence="5">
    <location>
        <begin position="142"/>
        <end position="160"/>
    </location>
</feature>
<organism evidence="7 8">
    <name type="scientific">Sphingomonas kaistensis</name>
    <dbReference type="NCBI Taxonomy" id="298708"/>
    <lineage>
        <taxon>Bacteria</taxon>
        <taxon>Pseudomonadati</taxon>
        <taxon>Pseudomonadota</taxon>
        <taxon>Alphaproteobacteria</taxon>
        <taxon>Sphingomonadales</taxon>
        <taxon>Sphingomonadaceae</taxon>
        <taxon>Sphingomonas</taxon>
    </lineage>
</organism>
<comment type="subcellular location">
    <subcellularLocation>
        <location evidence="1">Membrane</location>
        <topology evidence="1">Multi-pass membrane protein</topology>
    </subcellularLocation>
</comment>
<keyword evidence="8" id="KW-1185">Reference proteome</keyword>
<keyword evidence="2 5" id="KW-0812">Transmembrane</keyword>
<feature type="transmembrane region" description="Helical" evidence="5">
    <location>
        <begin position="189"/>
        <end position="211"/>
    </location>
</feature>
<evidence type="ECO:0000313" key="7">
    <source>
        <dbReference type="EMBL" id="NJC05988.1"/>
    </source>
</evidence>
<dbReference type="RefSeq" id="WP_209022823.1">
    <property type="nucleotide sequence ID" value="NZ_JAATJC010000001.1"/>
</dbReference>
<evidence type="ECO:0000313" key="8">
    <source>
        <dbReference type="Proteomes" id="UP000558192"/>
    </source>
</evidence>
<evidence type="ECO:0000256" key="1">
    <source>
        <dbReference type="ARBA" id="ARBA00004141"/>
    </source>
</evidence>
<name>A0A7X5Y764_9SPHN</name>
<dbReference type="Proteomes" id="UP000558192">
    <property type="component" value="Unassembled WGS sequence"/>
</dbReference>
<keyword evidence="4 5" id="KW-0472">Membrane</keyword>
<protein>
    <submittedName>
        <fullName evidence="7">Putative membrane protein</fullName>
    </submittedName>
</protein>
<feature type="transmembrane region" description="Helical" evidence="5">
    <location>
        <begin position="72"/>
        <end position="93"/>
    </location>
</feature>
<accession>A0A7X5Y764</accession>
<evidence type="ECO:0000256" key="2">
    <source>
        <dbReference type="ARBA" id="ARBA00022692"/>
    </source>
</evidence>
<sequence length="221" mass="23695">MSAVALTAAFGTAFIATHLLLSHPLRQPLARRLGGKAFQALYSLIALATFGGMIWARKGAGLEDWLWQPPTFAWPLAAVLTWAAGILLAGSFVRNPAMVTFGPGSEVKIGEPAGVMRITRHPMMWSFALWALSHMLVQPEPSALVVAVTVLVMALAGAAGQDVKKRKHLGQAWAEWVAKTSYLPFGKGLALPGWPAFLGGTAIFLLATWLHPLPVGVWALR</sequence>
<proteinExistence type="predicted"/>
<feature type="domain" description="NnrU" evidence="6">
    <location>
        <begin position="12"/>
        <end position="218"/>
    </location>
</feature>
<evidence type="ECO:0000256" key="5">
    <source>
        <dbReference type="SAM" id="Phobius"/>
    </source>
</evidence>
<dbReference type="GO" id="GO:0016020">
    <property type="term" value="C:membrane"/>
    <property type="evidence" value="ECO:0007669"/>
    <property type="project" value="UniProtKB-SubCell"/>
</dbReference>
<dbReference type="EMBL" id="JAATJC010000001">
    <property type="protein sequence ID" value="NJC05988.1"/>
    <property type="molecule type" value="Genomic_DNA"/>
</dbReference>
<reference evidence="7 8" key="1">
    <citation type="submission" date="2020-03" db="EMBL/GenBank/DDBJ databases">
        <title>Genomic Encyclopedia of Type Strains, Phase IV (KMG-IV): sequencing the most valuable type-strain genomes for metagenomic binning, comparative biology and taxonomic classification.</title>
        <authorList>
            <person name="Goeker M."/>
        </authorList>
    </citation>
    <scope>NUCLEOTIDE SEQUENCE [LARGE SCALE GENOMIC DNA]</scope>
    <source>
        <strain evidence="7 8">DSM 16846</strain>
    </source>
</reference>
<evidence type="ECO:0000259" key="6">
    <source>
        <dbReference type="Pfam" id="PF07298"/>
    </source>
</evidence>
<dbReference type="AlphaFoldDB" id="A0A7X5Y764"/>
<evidence type="ECO:0000256" key="3">
    <source>
        <dbReference type="ARBA" id="ARBA00022989"/>
    </source>
</evidence>
<gene>
    <name evidence="7" type="ORF">GGQ97_001781</name>
</gene>
<comment type="caution">
    <text evidence="7">The sequence shown here is derived from an EMBL/GenBank/DDBJ whole genome shotgun (WGS) entry which is preliminary data.</text>
</comment>